<protein>
    <recommendedName>
        <fullName evidence="2">Autotransporter domain-containing protein</fullName>
    </recommendedName>
</protein>
<sequence length="184" mass="20038">RVGPTSQSLGEFGVYEWTAGITWARPLSERLRAGISARFARQSIDAESASGGAVDVGLHYGAGPWWIGAAARNLGRMSDLDREATDLPLQVRLGGATVRGPLLLSSDLHWTRDVDTSVHMGAEFRVRPRLLLRAGYQSADTRDMSLGLGVFTGAWRVDYAYVPFGDGLGQAHRVSLVWSEDRPL</sequence>
<dbReference type="AlphaFoldDB" id="A0A382RYE3"/>
<proteinExistence type="predicted"/>
<dbReference type="EMBL" id="UINC01125115">
    <property type="protein sequence ID" value="SVD02724.1"/>
    <property type="molecule type" value="Genomic_DNA"/>
</dbReference>
<organism evidence="1">
    <name type="scientific">marine metagenome</name>
    <dbReference type="NCBI Taxonomy" id="408172"/>
    <lineage>
        <taxon>unclassified sequences</taxon>
        <taxon>metagenomes</taxon>
        <taxon>ecological metagenomes</taxon>
    </lineage>
</organism>
<reference evidence="1" key="1">
    <citation type="submission" date="2018-05" db="EMBL/GenBank/DDBJ databases">
        <authorList>
            <person name="Lanie J.A."/>
            <person name="Ng W.-L."/>
            <person name="Kazmierczak K.M."/>
            <person name="Andrzejewski T.M."/>
            <person name="Davidsen T.M."/>
            <person name="Wayne K.J."/>
            <person name="Tettelin H."/>
            <person name="Glass J.I."/>
            <person name="Rusch D."/>
            <person name="Podicherti R."/>
            <person name="Tsui H.-C.T."/>
            <person name="Winkler M.E."/>
        </authorList>
    </citation>
    <scope>NUCLEOTIDE SEQUENCE</scope>
</reference>
<name>A0A382RYE3_9ZZZZ</name>
<gene>
    <name evidence="1" type="ORF">METZ01_LOCUS355578</name>
</gene>
<evidence type="ECO:0008006" key="2">
    <source>
        <dbReference type="Google" id="ProtNLM"/>
    </source>
</evidence>
<evidence type="ECO:0000313" key="1">
    <source>
        <dbReference type="EMBL" id="SVD02724.1"/>
    </source>
</evidence>
<accession>A0A382RYE3</accession>
<dbReference type="SUPFAM" id="SSF56935">
    <property type="entry name" value="Porins"/>
    <property type="match status" value="1"/>
</dbReference>
<feature type="non-terminal residue" evidence="1">
    <location>
        <position position="1"/>
    </location>
</feature>
<dbReference type="Gene3D" id="2.40.160.60">
    <property type="entry name" value="Outer membrane protein transport protein (OMPP1/FadL/TodX)"/>
    <property type="match status" value="1"/>
</dbReference>